<proteinExistence type="predicted"/>
<organism evidence="3 4">
    <name type="scientific">Delitschia confertaspora ATCC 74209</name>
    <dbReference type="NCBI Taxonomy" id="1513339"/>
    <lineage>
        <taxon>Eukaryota</taxon>
        <taxon>Fungi</taxon>
        <taxon>Dikarya</taxon>
        <taxon>Ascomycota</taxon>
        <taxon>Pezizomycotina</taxon>
        <taxon>Dothideomycetes</taxon>
        <taxon>Pleosporomycetidae</taxon>
        <taxon>Pleosporales</taxon>
        <taxon>Delitschiaceae</taxon>
        <taxon>Delitschia</taxon>
    </lineage>
</organism>
<feature type="signal peptide" evidence="1">
    <location>
        <begin position="1"/>
        <end position="19"/>
    </location>
</feature>
<protein>
    <recommendedName>
        <fullName evidence="2">Heterokaryon incompatibility domain-containing protein</fullName>
    </recommendedName>
</protein>
<dbReference type="EMBL" id="ML993879">
    <property type="protein sequence ID" value="KAF2204324.1"/>
    <property type="molecule type" value="Genomic_DNA"/>
</dbReference>
<dbReference type="Proteomes" id="UP000799536">
    <property type="component" value="Unassembled WGS sequence"/>
</dbReference>
<dbReference type="OrthoDB" id="20872at2759"/>
<keyword evidence="4" id="KW-1185">Reference proteome</keyword>
<evidence type="ECO:0000256" key="1">
    <source>
        <dbReference type="SAM" id="SignalP"/>
    </source>
</evidence>
<gene>
    <name evidence="3" type="ORF">GQ43DRAFT_469195</name>
</gene>
<feature type="chain" id="PRO_5040371181" description="Heterokaryon incompatibility domain-containing protein" evidence="1">
    <location>
        <begin position="20"/>
        <end position="208"/>
    </location>
</feature>
<dbReference type="PANTHER" id="PTHR10622:SF10">
    <property type="entry name" value="HET DOMAIN-CONTAINING PROTEIN"/>
    <property type="match status" value="1"/>
</dbReference>
<keyword evidence="1" id="KW-0732">Signal</keyword>
<comment type="caution">
    <text evidence="3">The sequence shown here is derived from an EMBL/GenBank/DDBJ whole genome shotgun (WGS) entry which is preliminary data.</text>
</comment>
<evidence type="ECO:0000313" key="3">
    <source>
        <dbReference type="EMBL" id="KAF2204324.1"/>
    </source>
</evidence>
<dbReference type="InterPro" id="IPR010730">
    <property type="entry name" value="HET"/>
</dbReference>
<dbReference type="Pfam" id="PF06985">
    <property type="entry name" value="HET"/>
    <property type="match status" value="1"/>
</dbReference>
<dbReference type="AlphaFoldDB" id="A0A9P4MSM3"/>
<evidence type="ECO:0000259" key="2">
    <source>
        <dbReference type="Pfam" id="PF06985"/>
    </source>
</evidence>
<accession>A0A9P4MSM3</accession>
<sequence length="208" mass="22873">MQILKVLLPLLALIISTASLPSNPITPPQSLSDPGGPCQSDSNCYGGANCCFSICTLGSCHAPANNAGAACLKDSNCFGGAKCCNSTMKLVTYYDQNIPPYVILSHTWGKDEITFADFVDNLSRSFFKSGSRKINYICRQAEENGYEFIWVDTCCIDKSSSSELSEAINSMYKWYWNTEICYVYLADVTTVEGFIHPTGSLLEPNRNF</sequence>
<feature type="domain" description="Heterokaryon incompatibility" evidence="2">
    <location>
        <begin position="101"/>
        <end position="191"/>
    </location>
</feature>
<evidence type="ECO:0000313" key="4">
    <source>
        <dbReference type="Proteomes" id="UP000799536"/>
    </source>
</evidence>
<reference evidence="3" key="1">
    <citation type="journal article" date="2020" name="Stud. Mycol.">
        <title>101 Dothideomycetes genomes: a test case for predicting lifestyles and emergence of pathogens.</title>
        <authorList>
            <person name="Haridas S."/>
            <person name="Albert R."/>
            <person name="Binder M."/>
            <person name="Bloem J."/>
            <person name="Labutti K."/>
            <person name="Salamov A."/>
            <person name="Andreopoulos B."/>
            <person name="Baker S."/>
            <person name="Barry K."/>
            <person name="Bills G."/>
            <person name="Bluhm B."/>
            <person name="Cannon C."/>
            <person name="Castanera R."/>
            <person name="Culley D."/>
            <person name="Daum C."/>
            <person name="Ezra D."/>
            <person name="Gonzalez J."/>
            <person name="Henrissat B."/>
            <person name="Kuo A."/>
            <person name="Liang C."/>
            <person name="Lipzen A."/>
            <person name="Lutzoni F."/>
            <person name="Magnuson J."/>
            <person name="Mondo S."/>
            <person name="Nolan M."/>
            <person name="Ohm R."/>
            <person name="Pangilinan J."/>
            <person name="Park H.-J."/>
            <person name="Ramirez L."/>
            <person name="Alfaro M."/>
            <person name="Sun H."/>
            <person name="Tritt A."/>
            <person name="Yoshinaga Y."/>
            <person name="Zwiers L.-H."/>
            <person name="Turgeon B."/>
            <person name="Goodwin S."/>
            <person name="Spatafora J."/>
            <person name="Crous P."/>
            <person name="Grigoriev I."/>
        </authorList>
    </citation>
    <scope>NUCLEOTIDE SEQUENCE</scope>
    <source>
        <strain evidence="3">ATCC 74209</strain>
    </source>
</reference>
<dbReference type="PANTHER" id="PTHR10622">
    <property type="entry name" value="HET DOMAIN-CONTAINING PROTEIN"/>
    <property type="match status" value="1"/>
</dbReference>
<name>A0A9P4MSM3_9PLEO</name>